<dbReference type="EMBL" id="MN740745">
    <property type="protein sequence ID" value="QHU09742.1"/>
    <property type="molecule type" value="Genomic_DNA"/>
</dbReference>
<evidence type="ECO:0000313" key="1">
    <source>
        <dbReference type="EMBL" id="QHU09742.1"/>
    </source>
</evidence>
<sequence length="98" mass="11277">MTEEFMDAQQDFVNATLMCHSKKKIMDDTAATSQDSEENQAAFLSAEESFRNANREMHKCYLKFKQALNTFVDTFGVDPVWRGTVRMSELFSPLPTIR</sequence>
<proteinExistence type="predicted"/>
<organism evidence="1">
    <name type="scientific">viral metagenome</name>
    <dbReference type="NCBI Taxonomy" id="1070528"/>
    <lineage>
        <taxon>unclassified sequences</taxon>
        <taxon>metagenomes</taxon>
        <taxon>organismal metagenomes</taxon>
    </lineage>
</organism>
<accession>A0A6C0JVF1</accession>
<name>A0A6C0JVF1_9ZZZZ</name>
<dbReference type="AlphaFoldDB" id="A0A6C0JVF1"/>
<protein>
    <submittedName>
        <fullName evidence="1">Uncharacterized protein</fullName>
    </submittedName>
</protein>
<reference evidence="1" key="1">
    <citation type="journal article" date="2020" name="Nature">
        <title>Giant virus diversity and host interactions through global metagenomics.</title>
        <authorList>
            <person name="Schulz F."/>
            <person name="Roux S."/>
            <person name="Paez-Espino D."/>
            <person name="Jungbluth S."/>
            <person name="Walsh D.A."/>
            <person name="Denef V.J."/>
            <person name="McMahon K.D."/>
            <person name="Konstantinidis K.T."/>
            <person name="Eloe-Fadrosh E.A."/>
            <person name="Kyrpides N.C."/>
            <person name="Woyke T."/>
        </authorList>
    </citation>
    <scope>NUCLEOTIDE SEQUENCE</scope>
    <source>
        <strain evidence="1">GVMAG-S-1101164-164</strain>
    </source>
</reference>